<reference evidence="1" key="2">
    <citation type="submission" date="2024-06" db="EMBL/GenBank/DDBJ databases">
        <authorList>
            <person name="Plum-Jensen L.E."/>
            <person name="Schramm A."/>
            <person name="Marshall I.P.G."/>
        </authorList>
    </citation>
    <scope>NUCLEOTIDE SEQUENCE</scope>
    <source>
        <strain evidence="1">Rat1</strain>
    </source>
</reference>
<reference evidence="1" key="1">
    <citation type="journal article" date="2024" name="Syst. Appl. Microbiol.">
        <title>First single-strain enrichments of Electrothrix cable bacteria, description of E. aestuarii sp. nov. and E. rattekaaiensis sp. nov., and proposal of a cable bacteria taxonomy following the rules of the SeqCode.</title>
        <authorList>
            <person name="Plum-Jensen L.E."/>
            <person name="Schramm A."/>
            <person name="Marshall I.P.G."/>
        </authorList>
    </citation>
    <scope>NUCLEOTIDE SEQUENCE</scope>
    <source>
        <strain evidence="1">Rat1</strain>
    </source>
</reference>
<protein>
    <submittedName>
        <fullName evidence="1">DUF4469 domain-containing protein</fullName>
    </submittedName>
</protein>
<dbReference type="AlphaFoldDB" id="A0AAU8LZY8"/>
<dbReference type="EMBL" id="CP159373">
    <property type="protein sequence ID" value="XCN75147.1"/>
    <property type="molecule type" value="Genomic_DNA"/>
</dbReference>
<evidence type="ECO:0000313" key="1">
    <source>
        <dbReference type="EMBL" id="XCN75147.1"/>
    </source>
</evidence>
<organism evidence="1">
    <name type="scientific">Candidatus Electrothrix aestuarii</name>
    <dbReference type="NCBI Taxonomy" id="3062594"/>
    <lineage>
        <taxon>Bacteria</taxon>
        <taxon>Pseudomonadati</taxon>
        <taxon>Thermodesulfobacteriota</taxon>
        <taxon>Desulfobulbia</taxon>
        <taxon>Desulfobulbales</taxon>
        <taxon>Desulfobulbaceae</taxon>
        <taxon>Candidatus Electrothrix</taxon>
    </lineage>
</organism>
<name>A0AAU8LZY8_9BACT</name>
<dbReference type="KEGG" id="eaj:Q3M24_10560"/>
<dbReference type="Gene3D" id="2.70.50.70">
    <property type="match status" value="1"/>
</dbReference>
<sequence>MATIQWRPEVNALTTPQSYWIRFVPRSVVDSEELAKRMAKAQPNYSEEEFRAFLTLRNEIIQDALANGEQVTEENNFTYTLSFTGRLDEPDDPLPDIGDCLQVRIYGSPPFIDAIRQGARTERLPMNKKLPVITSAEDTLLKLNNVLNPQGTLQLTGTNLQFDQEEGTGECVLTGTRSGKAVQTRVASMSNTSVMILPDIPAQSNPWNNEYTVSISTHYSSRGTARTGTYDRMLRAPLLVNGFGEETGILTGKANSPNVSITGGVSSGSSNLRIEVVLDLQEDLLFFSLKDMKKEGEKGPSVTVSGNGAYTLEAPARSLVTSLDIRVNSYAALKEMVWNDYSGRLVDILDIQIEPA</sequence>
<accession>A0AAU8LZY8</accession>
<proteinExistence type="predicted"/>
<gene>
    <name evidence="1" type="ORF">Q3M24_10560</name>
</gene>